<name>A0A1M7YR52_9VIBR</name>
<evidence type="ECO:0000313" key="2">
    <source>
        <dbReference type="Proteomes" id="UP000184600"/>
    </source>
</evidence>
<gene>
    <name evidence="1" type="ORF">VQ7734_00813</name>
</gene>
<dbReference type="Pfam" id="PF19991">
    <property type="entry name" value="HMA_2"/>
    <property type="match status" value="1"/>
</dbReference>
<dbReference type="STRING" id="1117707.VQ7734_00813"/>
<protein>
    <recommendedName>
        <fullName evidence="3">Cation transporter</fullName>
    </recommendedName>
</protein>
<organism evidence="1 2">
    <name type="scientific">Vibrio quintilis</name>
    <dbReference type="NCBI Taxonomy" id="1117707"/>
    <lineage>
        <taxon>Bacteria</taxon>
        <taxon>Pseudomonadati</taxon>
        <taxon>Pseudomonadota</taxon>
        <taxon>Gammaproteobacteria</taxon>
        <taxon>Vibrionales</taxon>
        <taxon>Vibrionaceae</taxon>
        <taxon>Vibrio</taxon>
    </lineage>
</organism>
<dbReference type="InterPro" id="IPR036163">
    <property type="entry name" value="HMA_dom_sf"/>
</dbReference>
<dbReference type="Proteomes" id="UP000184600">
    <property type="component" value="Unassembled WGS sequence"/>
</dbReference>
<keyword evidence="2" id="KW-1185">Reference proteome</keyword>
<dbReference type="SUPFAM" id="SSF55008">
    <property type="entry name" value="HMA, heavy metal-associated domain"/>
    <property type="match status" value="1"/>
</dbReference>
<evidence type="ECO:0000313" key="1">
    <source>
        <dbReference type="EMBL" id="SHO55094.1"/>
    </source>
</evidence>
<proteinExistence type="predicted"/>
<dbReference type="RefSeq" id="WP_200796884.1">
    <property type="nucleotide sequence ID" value="NZ_AP024897.1"/>
</dbReference>
<dbReference type="EMBL" id="FRFG01000011">
    <property type="protein sequence ID" value="SHO55094.1"/>
    <property type="molecule type" value="Genomic_DNA"/>
</dbReference>
<sequence>MNEKINTVLKLRNWVHIAHHIPGRIRLKYKLGIIAHLARFNSDDIEKALSKIPAFKNYTLNRSTGSILIEYDPSVVDPTRLEALFSPEDVIAERACNDLAECLNLNGVNQ</sequence>
<dbReference type="AlphaFoldDB" id="A0A1M7YR52"/>
<evidence type="ECO:0008006" key="3">
    <source>
        <dbReference type="Google" id="ProtNLM"/>
    </source>
</evidence>
<dbReference type="GO" id="GO:0046872">
    <property type="term" value="F:metal ion binding"/>
    <property type="evidence" value="ECO:0007669"/>
    <property type="project" value="InterPro"/>
</dbReference>
<accession>A0A1M7YR52</accession>
<reference evidence="2" key="1">
    <citation type="submission" date="2016-12" db="EMBL/GenBank/DDBJ databases">
        <authorList>
            <person name="Rodrigo-Torres L."/>
            <person name="Arahal R.D."/>
            <person name="Lucena T."/>
        </authorList>
    </citation>
    <scope>NUCLEOTIDE SEQUENCE [LARGE SCALE GENOMIC DNA]</scope>
</reference>